<dbReference type="Proteomes" id="UP000281431">
    <property type="component" value="Unassembled WGS sequence"/>
</dbReference>
<dbReference type="AlphaFoldDB" id="A0A3N6M9G2"/>
<feature type="transmembrane region" description="Helical" evidence="1">
    <location>
        <begin position="50"/>
        <end position="70"/>
    </location>
</feature>
<evidence type="ECO:0000256" key="1">
    <source>
        <dbReference type="SAM" id="Phobius"/>
    </source>
</evidence>
<protein>
    <submittedName>
        <fullName evidence="2">Uncharacterized protein</fullName>
    </submittedName>
</protein>
<reference evidence="2 3" key="1">
    <citation type="submission" date="2018-10" db="EMBL/GenBank/DDBJ databases">
        <title>Natrarchaeobius chitinivorans gen. nov., sp. nov., and Natrarchaeobius haloalkaliphilus sp. nov., alkaliphilic, chitin-utilizing haloarchaea from hypersaline alkaline lakes.</title>
        <authorList>
            <person name="Sorokin D.Y."/>
            <person name="Elcheninov A.G."/>
            <person name="Kostrikina N.A."/>
            <person name="Bale N.J."/>
            <person name="Sinninghe Damste J.S."/>
            <person name="Khijniak T.V."/>
            <person name="Kublanov I.V."/>
            <person name="Toshchakov S.V."/>
        </authorList>
    </citation>
    <scope>NUCLEOTIDE SEQUENCE [LARGE SCALE GENOMIC DNA]</scope>
    <source>
        <strain evidence="2 3">AArcht7</strain>
    </source>
</reference>
<sequence>MGIIDRFEEEYLDVSSRRATIRELLELVAGSVVFVAVSSGLAYYLLGRTVAVALGVVFAITIASQAYWAVAGRSDYE</sequence>
<feature type="transmembrane region" description="Helical" evidence="1">
    <location>
        <begin position="24"/>
        <end position="44"/>
    </location>
</feature>
<comment type="caution">
    <text evidence="2">The sequence shown here is derived from an EMBL/GenBank/DDBJ whole genome shotgun (WGS) entry which is preliminary data.</text>
</comment>
<evidence type="ECO:0000313" key="2">
    <source>
        <dbReference type="EMBL" id="RQG99057.1"/>
    </source>
</evidence>
<keyword evidence="1" id="KW-0472">Membrane</keyword>
<dbReference type="OrthoDB" id="157037at2157"/>
<proteinExistence type="predicted"/>
<keyword evidence="3" id="KW-1185">Reference proteome</keyword>
<name>A0A3N6M9G2_NATCH</name>
<organism evidence="2 3">
    <name type="scientific">Natrarchaeobius chitinivorans</name>
    <dbReference type="NCBI Taxonomy" id="1679083"/>
    <lineage>
        <taxon>Archaea</taxon>
        <taxon>Methanobacteriati</taxon>
        <taxon>Methanobacteriota</taxon>
        <taxon>Stenosarchaea group</taxon>
        <taxon>Halobacteria</taxon>
        <taxon>Halobacteriales</taxon>
        <taxon>Natrialbaceae</taxon>
        <taxon>Natrarchaeobius</taxon>
    </lineage>
</organism>
<dbReference type="EMBL" id="REFZ01000011">
    <property type="protein sequence ID" value="RQG99057.1"/>
    <property type="molecule type" value="Genomic_DNA"/>
</dbReference>
<keyword evidence="1" id="KW-1133">Transmembrane helix</keyword>
<accession>A0A3N6M9G2</accession>
<keyword evidence="1" id="KW-0812">Transmembrane</keyword>
<gene>
    <name evidence="2" type="ORF">EA472_16090</name>
</gene>
<evidence type="ECO:0000313" key="3">
    <source>
        <dbReference type="Proteomes" id="UP000281431"/>
    </source>
</evidence>